<dbReference type="Gene3D" id="1.10.287.1490">
    <property type="match status" value="1"/>
</dbReference>
<dbReference type="OrthoDB" id="25391at2759"/>
<keyword evidence="1" id="KW-0175">Coiled coil</keyword>
<dbReference type="GeneID" id="105230464"/>
<organism evidence="3 5">
    <name type="scientific">Bactrocera dorsalis</name>
    <name type="common">Oriental fruit fly</name>
    <name type="synonym">Dacus dorsalis</name>
    <dbReference type="NCBI Taxonomy" id="27457"/>
    <lineage>
        <taxon>Eukaryota</taxon>
        <taxon>Metazoa</taxon>
        <taxon>Ecdysozoa</taxon>
        <taxon>Arthropoda</taxon>
        <taxon>Hexapoda</taxon>
        <taxon>Insecta</taxon>
        <taxon>Pterygota</taxon>
        <taxon>Neoptera</taxon>
        <taxon>Endopterygota</taxon>
        <taxon>Diptera</taxon>
        <taxon>Brachycera</taxon>
        <taxon>Muscomorpha</taxon>
        <taxon>Tephritoidea</taxon>
        <taxon>Tephritidae</taxon>
        <taxon>Bactrocera</taxon>
        <taxon>Bactrocera</taxon>
    </lineage>
</organism>
<protein>
    <submittedName>
        <fullName evidence="4 5">Uncharacterized protein LOC105230464</fullName>
    </submittedName>
</protein>
<evidence type="ECO:0000313" key="5">
    <source>
        <dbReference type="RefSeq" id="XP_011209549.2"/>
    </source>
</evidence>
<dbReference type="KEGG" id="bdr:105230464"/>
<feature type="coiled-coil region" evidence="1">
    <location>
        <begin position="970"/>
        <end position="1015"/>
    </location>
</feature>
<gene>
    <name evidence="4 5" type="primary">LOC105230464</name>
</gene>
<dbReference type="RefSeq" id="XP_011209549.2">
    <property type="nucleotide sequence ID" value="XM_011211247.4"/>
</dbReference>
<proteinExistence type="predicted"/>
<evidence type="ECO:0000313" key="3">
    <source>
        <dbReference type="Proteomes" id="UP001652620"/>
    </source>
</evidence>
<keyword evidence="3" id="KW-1185">Reference proteome</keyword>
<feature type="coiled-coil region" evidence="1">
    <location>
        <begin position="874"/>
        <end position="908"/>
    </location>
</feature>
<name>A0A6I9VHS1_BACDO</name>
<feature type="region of interest" description="Disordered" evidence="2">
    <location>
        <begin position="740"/>
        <end position="777"/>
    </location>
</feature>
<accession>A0A6I9VHS1</accession>
<dbReference type="Proteomes" id="UP001652620">
    <property type="component" value="Chromosome 2"/>
</dbReference>
<feature type="coiled-coil region" evidence="1">
    <location>
        <begin position="799"/>
        <end position="826"/>
    </location>
</feature>
<feature type="region of interest" description="Disordered" evidence="2">
    <location>
        <begin position="354"/>
        <end position="373"/>
    </location>
</feature>
<evidence type="ECO:0000256" key="1">
    <source>
        <dbReference type="SAM" id="Coils"/>
    </source>
</evidence>
<feature type="coiled-coil region" evidence="1">
    <location>
        <begin position="392"/>
        <end position="619"/>
    </location>
</feature>
<reference evidence="3 4" key="1">
    <citation type="submission" date="2025-05" db="UniProtKB">
        <authorList>
            <consortium name="RefSeq"/>
        </authorList>
    </citation>
    <scope>NUCLEOTIDE SEQUENCE [LARGE SCALE GENOMIC DNA]</scope>
    <source>
        <tissue evidence="4 5">Adult</tissue>
    </source>
</reference>
<dbReference type="AlphaFoldDB" id="A0A6I9VHS1"/>
<feature type="coiled-coil region" evidence="1">
    <location>
        <begin position="225"/>
        <end position="339"/>
    </location>
</feature>
<evidence type="ECO:0000313" key="4">
    <source>
        <dbReference type="RefSeq" id="XP_011209548.2"/>
    </source>
</evidence>
<feature type="compositionally biased region" description="Polar residues" evidence="2">
    <location>
        <begin position="742"/>
        <end position="768"/>
    </location>
</feature>
<dbReference type="RefSeq" id="XP_011209548.2">
    <property type="nucleotide sequence ID" value="XM_011211246.4"/>
</dbReference>
<sequence>MSIFQGTESIQVNTSLDRAAEEEALADQRRREEELGNLLQNAFDDLEEDETTVDSTTNFHSHLNDEPPTHPKQGHPQLQNNNIHALHLPPATFDAEVHQLKMLLDSRTRESEHFKKLANEEQKKRDELQKRLCIAEAELDRALASKKSTHELLVECKEKCSNLENNISKLRSEKKSLESEHNIVLGKLETTQMLLSDVQQKYDMVERDLGKNSQRNAELQRKQMEERHRAEMDVMQQQMEQLVCKLDKKTSEMESLHARYLALQSSHENMLVEKSGKINDLNHALAEAQRTCEEFRARQDYQQENMRLQKFIASLQEQIKTMEKTINSLTERLEHTTAELDVMDSVLHQHNQEDTPGRLSQTHGKVVGSTPLTTTDRLGNLKDELYRALSNIKGKRDEIRRLQQNLDEKMAENRTLREEENKALVQISTLKETNLRLETRLKLLEQENEELCIKAASRHNNTSHNSTNIETLQQQTKAEKQALLEQCARFEAECKSHEQERKKLDVQLRNVEVDLEELKQEHESMKVNYEQIMKENQNLRSRTTADNMRLELEKHKFLLKDAQAECDRLKNLYIEISNAKEAMAYELEKLRNTDNIKELQEQREKSANLQRALQLAEVKSSELTKILETEKICHERDMKSLKERWEKEKTTNHKAIKADSSNNCSKCIDYMSEITKFEIQNLKLSNVNSINKKEIDDLTQQLQESKNFIAELNEKLKLSEQQEKLIRELKNKAARFEEYIKSHSSASEPGSATTSPLKQKSNDESANSKPECKRPPVAEIKQIESRIRDEMAKLFAGEIKRFQIKLHQAEEKNLSLQREYQLVSNELQQRTTEVELLKQAILAEREHMEDILKQKDAEAHEMIEKQTAILHKCRDELLAKNQRVTQLSKELEERQVQIEAERQSMKAVMAQWEDQRKHVDDIESEWKDKVQSLERAHEKALAAWQKKYNSAKHTAANYKRYAEDKEAHMLREYERLKTEYNASLAKIEIRMKEALEKKNREMKDATTAIEKNLELGYDKENRKKN</sequence>
<feature type="region of interest" description="Disordered" evidence="2">
    <location>
        <begin position="46"/>
        <end position="77"/>
    </location>
</feature>
<feature type="coiled-coil region" evidence="1">
    <location>
        <begin position="111"/>
        <end position="180"/>
    </location>
</feature>
<feature type="coiled-coil region" evidence="1">
    <location>
        <begin position="695"/>
        <end position="739"/>
    </location>
</feature>
<evidence type="ECO:0000256" key="2">
    <source>
        <dbReference type="SAM" id="MobiDB-lite"/>
    </source>
</evidence>